<feature type="transmembrane region" description="Helical" evidence="7">
    <location>
        <begin position="6"/>
        <end position="22"/>
    </location>
</feature>
<evidence type="ECO:0000256" key="3">
    <source>
        <dbReference type="ARBA" id="ARBA00022475"/>
    </source>
</evidence>
<keyword evidence="3" id="KW-1003">Cell membrane</keyword>
<feature type="transmembrane region" description="Helical" evidence="7">
    <location>
        <begin position="29"/>
        <end position="47"/>
    </location>
</feature>
<evidence type="ECO:0000256" key="7">
    <source>
        <dbReference type="SAM" id="Phobius"/>
    </source>
</evidence>
<sequence>MGIIMWLVVGGIIGWLASVVMRTNGQQGIILNLIVGIVGAFIGGLLLARGDINDAPLNVMTFAASLCGAVLLLGIVNLIRRGSAR</sequence>
<name>A0ABS6BKB8_9SPHN</name>
<organism evidence="8 9">
    <name type="scientific">Sphingomonas quercus</name>
    <dbReference type="NCBI Taxonomy" id="2842451"/>
    <lineage>
        <taxon>Bacteria</taxon>
        <taxon>Pseudomonadati</taxon>
        <taxon>Pseudomonadota</taxon>
        <taxon>Alphaproteobacteria</taxon>
        <taxon>Sphingomonadales</taxon>
        <taxon>Sphingomonadaceae</taxon>
        <taxon>Sphingomonas</taxon>
    </lineage>
</organism>
<dbReference type="RefSeq" id="WP_216322515.1">
    <property type="nucleotide sequence ID" value="NZ_JAHKRT010000003.1"/>
</dbReference>
<evidence type="ECO:0000256" key="2">
    <source>
        <dbReference type="ARBA" id="ARBA00011006"/>
    </source>
</evidence>
<keyword evidence="9" id="KW-1185">Reference proteome</keyword>
<dbReference type="Pfam" id="PF04226">
    <property type="entry name" value="Transgly_assoc"/>
    <property type="match status" value="1"/>
</dbReference>
<proteinExistence type="inferred from homology"/>
<dbReference type="PANTHER" id="PTHR33884:SF3">
    <property type="entry name" value="UPF0410 PROTEIN YMGE"/>
    <property type="match status" value="1"/>
</dbReference>
<evidence type="ECO:0000313" key="8">
    <source>
        <dbReference type="EMBL" id="MBU3077665.1"/>
    </source>
</evidence>
<evidence type="ECO:0000313" key="9">
    <source>
        <dbReference type="Proteomes" id="UP000776276"/>
    </source>
</evidence>
<protein>
    <submittedName>
        <fullName evidence="8">GlsB/YeaQ/YmgE family stress response membrane protein</fullName>
    </submittedName>
</protein>
<dbReference type="Proteomes" id="UP000776276">
    <property type="component" value="Unassembled WGS sequence"/>
</dbReference>
<comment type="caution">
    <text evidence="8">The sequence shown here is derived from an EMBL/GenBank/DDBJ whole genome shotgun (WGS) entry which is preliminary data.</text>
</comment>
<reference evidence="8 9" key="1">
    <citation type="submission" date="2021-06" db="EMBL/GenBank/DDBJ databases">
        <title>Sphingomonas sp. XMGL2, whole genome shotgun sequencing project.</title>
        <authorList>
            <person name="Zhao G."/>
            <person name="Shen L."/>
        </authorList>
    </citation>
    <scope>NUCLEOTIDE SEQUENCE [LARGE SCALE GENOMIC DNA]</scope>
    <source>
        <strain evidence="8 9">XMGL2</strain>
    </source>
</reference>
<keyword evidence="6 7" id="KW-0472">Membrane</keyword>
<evidence type="ECO:0000256" key="1">
    <source>
        <dbReference type="ARBA" id="ARBA00004651"/>
    </source>
</evidence>
<evidence type="ECO:0000256" key="4">
    <source>
        <dbReference type="ARBA" id="ARBA00022692"/>
    </source>
</evidence>
<comment type="similarity">
    <text evidence="2">Belongs to the UPF0410 family.</text>
</comment>
<feature type="transmembrane region" description="Helical" evidence="7">
    <location>
        <begin position="59"/>
        <end position="79"/>
    </location>
</feature>
<dbReference type="EMBL" id="JAHKRT010000003">
    <property type="protein sequence ID" value="MBU3077665.1"/>
    <property type="molecule type" value="Genomic_DNA"/>
</dbReference>
<accession>A0ABS6BKB8</accession>
<dbReference type="PANTHER" id="PTHR33884">
    <property type="entry name" value="UPF0410 PROTEIN YMGE"/>
    <property type="match status" value="1"/>
</dbReference>
<gene>
    <name evidence="8" type="ORF">KOF26_07265</name>
</gene>
<dbReference type="InterPro" id="IPR007341">
    <property type="entry name" value="Transgly_assoc"/>
</dbReference>
<comment type="subcellular location">
    <subcellularLocation>
        <location evidence="1">Cell membrane</location>
        <topology evidence="1">Multi-pass membrane protein</topology>
    </subcellularLocation>
</comment>
<keyword evidence="5 7" id="KW-1133">Transmembrane helix</keyword>
<evidence type="ECO:0000256" key="6">
    <source>
        <dbReference type="ARBA" id="ARBA00023136"/>
    </source>
</evidence>
<evidence type="ECO:0000256" key="5">
    <source>
        <dbReference type="ARBA" id="ARBA00022989"/>
    </source>
</evidence>
<keyword evidence="4 7" id="KW-0812">Transmembrane</keyword>